<keyword evidence="13 15" id="KW-0472">Membrane</keyword>
<evidence type="ECO:0000256" key="6">
    <source>
        <dbReference type="ARBA" id="ARBA00022679"/>
    </source>
</evidence>
<evidence type="ECO:0000256" key="15">
    <source>
        <dbReference type="SAM" id="Phobius"/>
    </source>
</evidence>
<evidence type="ECO:0000256" key="4">
    <source>
        <dbReference type="ARBA" id="ARBA00022475"/>
    </source>
</evidence>
<dbReference type="CDD" id="cd00082">
    <property type="entry name" value="HisKA"/>
    <property type="match status" value="1"/>
</dbReference>
<comment type="catalytic activity">
    <reaction evidence="1">
        <text>ATP + protein L-histidine = ADP + protein N-phospho-L-histidine.</text>
        <dbReference type="EC" id="2.7.13.3"/>
    </reaction>
</comment>
<evidence type="ECO:0000256" key="8">
    <source>
        <dbReference type="ARBA" id="ARBA00022741"/>
    </source>
</evidence>
<sequence length="527" mass="61244">MSITRKTVIFTGLTTLLIGTLIISYFIWMLPGLYVRYKSDNYLHTVEEVHRRFMEGKTFDDGYQLSDLFYLVSLKLPKEDETIQVSSPNFSMDVVLEAPELKQLYRDIRKVFQQFDEEEIDEGMDFNDVDFEPIRELFQKTFQPINQEIYQIENFQGYPFEVIEGVGSREFRMTADDILITGETAEQNANHYTNYFVFKEVDETIYVTMASTMTPKLNELLPIVTQSIPMILSVLVLSSFLIAKWFSRKLAQPIEMLANQAMTREKTTTQVFNQPNKGDEFEILENALNQMHEELQENLSQLHDQNQQLERMHLKQGLLLANASHQLKTPIAASSLLLEGMIHQVGKFKDTDRYLPEVRKEIKKMQSIIDRLMMVFEEQQQVAQIQRIDIDHLIQRILLNYQCKISERQLTQEKQLTSIVIETDGEMFTSILENLIQNAVKYTPKGKGISIELTKNQFTLISQGAKIDQHLLAHIREPFVRDTKEEEAGTGLGLYLVDMFAEILGMRWNICNTESGVQVTVEWRNEQ</sequence>
<protein>
    <recommendedName>
        <fullName evidence="3">histidine kinase</fullName>
        <ecNumber evidence="3">2.7.13.3</ecNumber>
    </recommendedName>
</protein>
<keyword evidence="8" id="KW-0547">Nucleotide-binding</keyword>
<keyword evidence="14" id="KW-0175">Coiled coil</keyword>
<dbReference type="PANTHER" id="PTHR45528">
    <property type="entry name" value="SENSOR HISTIDINE KINASE CPXA"/>
    <property type="match status" value="1"/>
</dbReference>
<evidence type="ECO:0000256" key="5">
    <source>
        <dbReference type="ARBA" id="ARBA00022553"/>
    </source>
</evidence>
<dbReference type="InterPro" id="IPR050398">
    <property type="entry name" value="HssS/ArlS-like"/>
</dbReference>
<dbReference type="Proteomes" id="UP001205748">
    <property type="component" value="Unassembled WGS sequence"/>
</dbReference>
<dbReference type="SMART" id="SM00388">
    <property type="entry name" value="HisKA"/>
    <property type="match status" value="1"/>
</dbReference>
<dbReference type="PROSITE" id="PS50885">
    <property type="entry name" value="HAMP"/>
    <property type="match status" value="1"/>
</dbReference>
<dbReference type="InterPro" id="IPR036890">
    <property type="entry name" value="HATPase_C_sf"/>
</dbReference>
<dbReference type="PANTHER" id="PTHR45528:SF1">
    <property type="entry name" value="SENSOR HISTIDINE KINASE CPXA"/>
    <property type="match status" value="1"/>
</dbReference>
<dbReference type="PROSITE" id="PS50109">
    <property type="entry name" value="HIS_KIN"/>
    <property type="match status" value="1"/>
</dbReference>
<keyword evidence="5" id="KW-0597">Phosphoprotein</keyword>
<feature type="coiled-coil region" evidence="14">
    <location>
        <begin position="281"/>
        <end position="312"/>
    </location>
</feature>
<feature type="domain" description="Histidine kinase" evidence="16">
    <location>
        <begin position="322"/>
        <end position="527"/>
    </location>
</feature>
<evidence type="ECO:0000256" key="13">
    <source>
        <dbReference type="ARBA" id="ARBA00023136"/>
    </source>
</evidence>
<keyword evidence="11 15" id="KW-1133">Transmembrane helix</keyword>
<name>A0AAE3KZ12_9FIRM</name>
<dbReference type="RefSeq" id="WP_257528887.1">
    <property type="nucleotide sequence ID" value="NZ_JANKAS010000001.1"/>
</dbReference>
<comment type="caution">
    <text evidence="18">The sequence shown here is derived from an EMBL/GenBank/DDBJ whole genome shotgun (WGS) entry which is preliminary data.</text>
</comment>
<dbReference type="AlphaFoldDB" id="A0AAE3KZ12"/>
<feature type="transmembrane region" description="Helical" evidence="15">
    <location>
        <begin position="7"/>
        <end position="28"/>
    </location>
</feature>
<dbReference type="GO" id="GO:0000155">
    <property type="term" value="F:phosphorelay sensor kinase activity"/>
    <property type="evidence" value="ECO:0007669"/>
    <property type="project" value="InterPro"/>
</dbReference>
<evidence type="ECO:0000313" key="19">
    <source>
        <dbReference type="Proteomes" id="UP001205748"/>
    </source>
</evidence>
<dbReference type="Gene3D" id="6.10.340.10">
    <property type="match status" value="1"/>
</dbReference>
<evidence type="ECO:0000259" key="17">
    <source>
        <dbReference type="PROSITE" id="PS50885"/>
    </source>
</evidence>
<evidence type="ECO:0000256" key="11">
    <source>
        <dbReference type="ARBA" id="ARBA00022989"/>
    </source>
</evidence>
<evidence type="ECO:0000259" key="16">
    <source>
        <dbReference type="PROSITE" id="PS50109"/>
    </source>
</evidence>
<keyword evidence="19" id="KW-1185">Reference proteome</keyword>
<keyword evidence="10" id="KW-0067">ATP-binding</keyword>
<accession>A0AAE3KZ12</accession>
<dbReference type="GO" id="GO:0005886">
    <property type="term" value="C:plasma membrane"/>
    <property type="evidence" value="ECO:0007669"/>
    <property type="project" value="UniProtKB-SubCell"/>
</dbReference>
<dbReference type="InterPro" id="IPR003594">
    <property type="entry name" value="HATPase_dom"/>
</dbReference>
<dbReference type="InterPro" id="IPR003660">
    <property type="entry name" value="HAMP_dom"/>
</dbReference>
<dbReference type="SUPFAM" id="SSF47384">
    <property type="entry name" value="Homodimeric domain of signal transducing histidine kinase"/>
    <property type="match status" value="1"/>
</dbReference>
<evidence type="ECO:0000256" key="2">
    <source>
        <dbReference type="ARBA" id="ARBA00004651"/>
    </source>
</evidence>
<evidence type="ECO:0000256" key="9">
    <source>
        <dbReference type="ARBA" id="ARBA00022777"/>
    </source>
</evidence>
<dbReference type="EMBL" id="JANKAS010000001">
    <property type="protein sequence ID" value="MCR1897482.1"/>
    <property type="molecule type" value="Genomic_DNA"/>
</dbReference>
<evidence type="ECO:0000256" key="1">
    <source>
        <dbReference type="ARBA" id="ARBA00000085"/>
    </source>
</evidence>
<dbReference type="InterPro" id="IPR036097">
    <property type="entry name" value="HisK_dim/P_sf"/>
</dbReference>
<dbReference type="EC" id="2.7.13.3" evidence="3"/>
<evidence type="ECO:0000256" key="7">
    <source>
        <dbReference type="ARBA" id="ARBA00022692"/>
    </source>
</evidence>
<evidence type="ECO:0000256" key="14">
    <source>
        <dbReference type="SAM" id="Coils"/>
    </source>
</evidence>
<reference evidence="18" key="1">
    <citation type="submission" date="2022-07" db="EMBL/GenBank/DDBJ databases">
        <title>Enhanced cultured diversity of the mouse gut microbiota enables custom-made synthetic communities.</title>
        <authorList>
            <person name="Afrizal A."/>
        </authorList>
    </citation>
    <scope>NUCLEOTIDE SEQUENCE</scope>
    <source>
        <strain evidence="18">DSM 28593</strain>
    </source>
</reference>
<feature type="domain" description="HAMP" evidence="17">
    <location>
        <begin position="248"/>
        <end position="300"/>
    </location>
</feature>
<comment type="subcellular location">
    <subcellularLocation>
        <location evidence="2">Cell membrane</location>
        <topology evidence="2">Multi-pass membrane protein</topology>
    </subcellularLocation>
</comment>
<keyword evidence="9 18" id="KW-0418">Kinase</keyword>
<keyword evidence="12" id="KW-0902">Two-component regulatory system</keyword>
<evidence type="ECO:0000256" key="12">
    <source>
        <dbReference type="ARBA" id="ARBA00023012"/>
    </source>
</evidence>
<evidence type="ECO:0000256" key="3">
    <source>
        <dbReference type="ARBA" id="ARBA00012438"/>
    </source>
</evidence>
<organism evidence="18 19">
    <name type="scientific">Irregularibacter muris</name>
    <dbReference type="NCBI Taxonomy" id="1796619"/>
    <lineage>
        <taxon>Bacteria</taxon>
        <taxon>Bacillati</taxon>
        <taxon>Bacillota</taxon>
        <taxon>Clostridia</taxon>
        <taxon>Eubacteriales</taxon>
        <taxon>Eubacteriaceae</taxon>
        <taxon>Irregularibacter</taxon>
    </lineage>
</organism>
<dbReference type="Gene3D" id="1.10.287.130">
    <property type="match status" value="1"/>
</dbReference>
<gene>
    <name evidence="18" type="ORF">NSA47_00565</name>
</gene>
<dbReference type="Pfam" id="PF00512">
    <property type="entry name" value="HisKA"/>
    <property type="match status" value="1"/>
</dbReference>
<dbReference type="InterPro" id="IPR003661">
    <property type="entry name" value="HisK_dim/P_dom"/>
</dbReference>
<evidence type="ECO:0000256" key="10">
    <source>
        <dbReference type="ARBA" id="ARBA00022840"/>
    </source>
</evidence>
<evidence type="ECO:0000313" key="18">
    <source>
        <dbReference type="EMBL" id="MCR1897482.1"/>
    </source>
</evidence>
<keyword evidence="6" id="KW-0808">Transferase</keyword>
<dbReference type="InterPro" id="IPR005467">
    <property type="entry name" value="His_kinase_dom"/>
</dbReference>
<dbReference type="Gene3D" id="3.30.565.10">
    <property type="entry name" value="Histidine kinase-like ATPase, C-terminal domain"/>
    <property type="match status" value="1"/>
</dbReference>
<dbReference type="GO" id="GO:0005524">
    <property type="term" value="F:ATP binding"/>
    <property type="evidence" value="ECO:0007669"/>
    <property type="project" value="UniProtKB-KW"/>
</dbReference>
<dbReference type="SUPFAM" id="SSF55874">
    <property type="entry name" value="ATPase domain of HSP90 chaperone/DNA topoisomerase II/histidine kinase"/>
    <property type="match status" value="1"/>
</dbReference>
<proteinExistence type="predicted"/>
<dbReference type="SMART" id="SM00387">
    <property type="entry name" value="HATPase_c"/>
    <property type="match status" value="1"/>
</dbReference>
<dbReference type="Pfam" id="PF02518">
    <property type="entry name" value="HATPase_c"/>
    <property type="match status" value="1"/>
</dbReference>
<keyword evidence="4" id="KW-1003">Cell membrane</keyword>
<keyword evidence="7 15" id="KW-0812">Transmembrane</keyword>